<evidence type="ECO:0000256" key="1">
    <source>
        <dbReference type="RuleBase" id="RU004429"/>
    </source>
</evidence>
<keyword evidence="1" id="KW-0812">Transmembrane</keyword>
<comment type="subcellular location">
    <subcellularLocation>
        <location evidence="1">Cell membrane</location>
        <topology evidence="1">Multi-pass membrane protein</topology>
    </subcellularLocation>
</comment>
<dbReference type="RefSeq" id="WP_313272437.1">
    <property type="nucleotide sequence ID" value="NZ_JASXSX010000001.1"/>
</dbReference>
<comment type="caution">
    <text evidence="3">The sequence shown here is derived from an EMBL/GenBank/DDBJ whole genome shotgun (WGS) entry which is preliminary data.</text>
</comment>
<dbReference type="NCBIfam" id="NF005165">
    <property type="entry name" value="PRK06638.1-5"/>
    <property type="match status" value="1"/>
</dbReference>
<keyword evidence="1" id="KW-1003">Cell membrane</keyword>
<keyword evidence="1" id="KW-0472">Membrane</keyword>
<keyword evidence="4" id="KW-1185">Reference proteome</keyword>
<feature type="transmembrane region" description="Helical" evidence="1">
    <location>
        <begin position="21"/>
        <end position="41"/>
    </location>
</feature>
<reference evidence="3 4" key="1">
    <citation type="submission" date="2023-06" db="EMBL/GenBank/DDBJ databases">
        <title>Draft genome sequence of Gleimia hominis type strain CCUG 57540T.</title>
        <authorList>
            <person name="Salva-Serra F."/>
            <person name="Cardew S."/>
            <person name="Jensie Markopoulos S."/>
            <person name="Ohlen M."/>
            <person name="Inganas E."/>
            <person name="Svensson-Stadler L."/>
            <person name="Moore E.R.B."/>
        </authorList>
    </citation>
    <scope>NUCLEOTIDE SEQUENCE [LARGE SCALE GENOMIC DNA]</scope>
    <source>
        <strain evidence="3 4">CCUG 57540</strain>
    </source>
</reference>
<evidence type="ECO:0000256" key="2">
    <source>
        <dbReference type="SAM" id="MobiDB-lite"/>
    </source>
</evidence>
<accession>A0ABU3IA53</accession>
<feature type="transmembrane region" description="Helical" evidence="1">
    <location>
        <begin position="107"/>
        <end position="129"/>
    </location>
</feature>
<feature type="transmembrane region" description="Helical" evidence="1">
    <location>
        <begin position="165"/>
        <end position="183"/>
    </location>
</feature>
<dbReference type="PANTHER" id="PTHR33269:SF19">
    <property type="entry name" value="NADH-QUINONE OXIDOREDUCTASE SUBUNIT J"/>
    <property type="match status" value="1"/>
</dbReference>
<sequence>MMLTSEMATAAGATMGSTGEAILFCGVAVVMIAGGLGVLFFKKAAYAAISMVTVMVGLAVIYIMQSAPFLGIAQIVVYTGAIMMLFLFVLMMIGIQASDEYARQRRGYITTAVIAAILLAVALVTAVVFSNLPVARGFAEEAASDQPIEGLAQTLFGGHWFSMELAAALLITAALGAVFLTHADRLTPKRTQRHVVEAKMAAYAAEGRHIGQHTAPGVYARTNAADIAALSGETEQPVEESVPRVLRVRGLDRELSAVDPKLARQLAEVARGDSTQSLHGKAANDRVGASQAWGMAGKAAPTGLEQQVAPTAIEAGESKKELEEDDQ</sequence>
<evidence type="ECO:0000313" key="4">
    <source>
        <dbReference type="Proteomes" id="UP001247542"/>
    </source>
</evidence>
<keyword evidence="3" id="KW-0560">Oxidoreductase</keyword>
<comment type="function">
    <text evidence="1">NDH-1 shuttles electrons from NADH, via FMN and iron-sulfur (Fe-S) centers, to quinones in the respiratory chain. Couples the redox reaction to proton translocation (for every two electrons transferred, four hydrogen ions are translocated across the cytoplasmic membrane), and thus conserves the redox energy in a proton gradient.</text>
</comment>
<comment type="catalytic activity">
    <reaction evidence="1">
        <text>a quinone + NADH + 5 H(+)(in) = a quinol + NAD(+) + 4 H(+)(out)</text>
        <dbReference type="Rhea" id="RHEA:57888"/>
        <dbReference type="ChEBI" id="CHEBI:15378"/>
        <dbReference type="ChEBI" id="CHEBI:24646"/>
        <dbReference type="ChEBI" id="CHEBI:57540"/>
        <dbReference type="ChEBI" id="CHEBI:57945"/>
        <dbReference type="ChEBI" id="CHEBI:132124"/>
    </reaction>
</comment>
<keyword evidence="1" id="KW-1133">Transmembrane helix</keyword>
<feature type="transmembrane region" description="Helical" evidence="1">
    <location>
        <begin position="46"/>
        <end position="65"/>
    </location>
</feature>
<dbReference type="EMBL" id="JASXSX010000001">
    <property type="protein sequence ID" value="MDT3767103.1"/>
    <property type="molecule type" value="Genomic_DNA"/>
</dbReference>
<dbReference type="InterPro" id="IPR001457">
    <property type="entry name" value="NADH_UbQ/plastoQ_OxRdtase_su6"/>
</dbReference>
<keyword evidence="1" id="KW-0874">Quinone</keyword>
<dbReference type="Pfam" id="PF00499">
    <property type="entry name" value="Oxidored_q3"/>
    <property type="match status" value="1"/>
</dbReference>
<name>A0ABU3IA53_9ACTO</name>
<organism evidence="3 4">
    <name type="scientific">Gleimia hominis</name>
    <dbReference type="NCBI Taxonomy" id="595468"/>
    <lineage>
        <taxon>Bacteria</taxon>
        <taxon>Bacillati</taxon>
        <taxon>Actinomycetota</taxon>
        <taxon>Actinomycetes</taxon>
        <taxon>Actinomycetales</taxon>
        <taxon>Actinomycetaceae</taxon>
        <taxon>Gleimia</taxon>
    </lineage>
</organism>
<dbReference type="Proteomes" id="UP001247542">
    <property type="component" value="Unassembled WGS sequence"/>
</dbReference>
<dbReference type="PANTHER" id="PTHR33269">
    <property type="entry name" value="NADH-UBIQUINONE OXIDOREDUCTASE CHAIN 6"/>
    <property type="match status" value="1"/>
</dbReference>
<feature type="transmembrane region" description="Helical" evidence="1">
    <location>
        <begin position="71"/>
        <end position="95"/>
    </location>
</feature>
<feature type="compositionally biased region" description="Basic and acidic residues" evidence="2">
    <location>
        <begin position="316"/>
        <end position="327"/>
    </location>
</feature>
<dbReference type="EC" id="7.1.1.-" evidence="1"/>
<keyword evidence="1" id="KW-0520">NAD</keyword>
<protein>
    <recommendedName>
        <fullName evidence="1">NADH-quinone oxidoreductase subunit J</fullName>
        <ecNumber evidence="1">7.1.1.-</ecNumber>
    </recommendedName>
</protein>
<dbReference type="GO" id="GO:0050136">
    <property type="term" value="F:NADH dehydrogenase (quinone) (non-electrogenic) activity"/>
    <property type="evidence" value="ECO:0007669"/>
    <property type="project" value="UniProtKB-EC"/>
</dbReference>
<feature type="region of interest" description="Disordered" evidence="2">
    <location>
        <begin position="300"/>
        <end position="327"/>
    </location>
</feature>
<proteinExistence type="inferred from homology"/>
<dbReference type="InterPro" id="IPR042106">
    <property type="entry name" value="Nuo/plastoQ_OxRdtase_6_NuoJ"/>
</dbReference>
<comment type="similarity">
    <text evidence="1">Belongs to the complex I subunit 6 family.</text>
</comment>
<gene>
    <name evidence="3" type="ORF">QS713_03345</name>
</gene>
<dbReference type="Gene3D" id="1.20.120.1200">
    <property type="entry name" value="NADH-ubiquinone/plastoquinone oxidoreductase chain 6, subunit NuoJ"/>
    <property type="match status" value="1"/>
</dbReference>
<evidence type="ECO:0000313" key="3">
    <source>
        <dbReference type="EMBL" id="MDT3767103.1"/>
    </source>
</evidence>